<feature type="compositionally biased region" description="Gly residues" evidence="2">
    <location>
        <begin position="718"/>
        <end position="755"/>
    </location>
</feature>
<feature type="region of interest" description="Disordered" evidence="2">
    <location>
        <begin position="1044"/>
        <end position="1063"/>
    </location>
</feature>
<evidence type="ECO:0008006" key="5">
    <source>
        <dbReference type="Google" id="ProtNLM"/>
    </source>
</evidence>
<evidence type="ECO:0000313" key="4">
    <source>
        <dbReference type="Proteomes" id="UP001165080"/>
    </source>
</evidence>
<dbReference type="GO" id="GO:0031146">
    <property type="term" value="P:SCF-dependent proteasomal ubiquitin-dependent protein catabolic process"/>
    <property type="evidence" value="ECO:0007669"/>
    <property type="project" value="TreeGrafter"/>
</dbReference>
<dbReference type="SUPFAM" id="SSF52047">
    <property type="entry name" value="RNI-like"/>
    <property type="match status" value="1"/>
</dbReference>
<dbReference type="EMBL" id="BRXU01000017">
    <property type="protein sequence ID" value="GLC56921.1"/>
    <property type="molecule type" value="Genomic_DNA"/>
</dbReference>
<feature type="region of interest" description="Disordered" evidence="2">
    <location>
        <begin position="1"/>
        <end position="32"/>
    </location>
</feature>
<dbReference type="GO" id="GO:0019005">
    <property type="term" value="C:SCF ubiquitin ligase complex"/>
    <property type="evidence" value="ECO:0007669"/>
    <property type="project" value="TreeGrafter"/>
</dbReference>
<dbReference type="AlphaFoldDB" id="A0A9W6BR56"/>
<sequence length="1063" mass="108152">MGQPRGKARPKRTGECLGADDGPPAPSRSWQAPPDGLFDVIVPTLTAKQFVVVQLVCKDWSRSARYCLKDATPKRPDVDLSKLATLYPNLTQLNLSHVEGLTTRMLTPLRQLTALRELCLSNIALKHQHKDTTNAVAAEAGAQDVAAAATGAAAGEAGVAGTVPATTKAAGRHRGPHLPPQPRTRSRARAAAAHGGIGSRAVGCNKAASPPSSRSPGANQPQQQHGRPAAAGGNTSDEDDPRDSPSVCDSPPPLQQQQQQQRRDAPPHAAADAPGTACAAAATAEGECAAAAAGGGGAAGSGAAGTSATPASPGSSPPLSPASRIFGGLGDVLLRLSKLQADLCPALTADAIASLPNLTDLTLDTLVAPETLAPLARLRCLAVKKLANPEALERLSGLTALLVNSDSSCASDFLPKCTRLPELRSLTFKTSSTKVLQQPDLLCWHGFSRLSSLDLRAPAECLKPGLPALSELGGLRSLSLDLYCASDEELMVTVVAPPNLQSLFVSSDRSRSGGVIDVHPNPRLRSLRIRLYWTALNLVLPEGVPEPSPLPEPLSEDLEEAAGPSSHPNPDRTQMPGPNPAAGDAGAAGGARAARGGAAGELAPADRANADVATEDRQEGCTAAAAAAVAAPESGGARPSGRGLRRRRGSDGSPSPAGGGGAVDSPERGPRRRVMEAGAGGSGGAAAAAAGDPSTGGRGTPAVATAPGDSSNDNSGRPSGGSNGGSSGEEVGFGGAGPSAAGGGLAAAGSGGRSAGAGAEEVTDAAGGEPHANRREGTPRAHCRGGGSGGGTATPAASIGGATAAASNVPVMELQELCLDACFFLLYGSLVPLLRQFPGLRRLTLDNCLALENGELAQLCELSGLRELSLSGLHLVTDAGLRSLGRLPALASLRIKGLRKLSVHAAQAYMRQKPIVRRYEEISGAFLTSLSGLADLRSLALKHLHTAGEGPLAAGLGALSQLTRLEVKDVHSMSDKVLLALTGHKALQDLSVLHCEGVTSRGRNAVVRSLGQRVALDFEGCSLPDITRPCALPTTSTQAQLIDDDQVSSSNQPPRSFQHSNQH</sequence>
<feature type="region of interest" description="Disordered" evidence="2">
    <location>
        <begin position="292"/>
        <end position="322"/>
    </location>
</feature>
<feature type="compositionally biased region" description="Low complexity" evidence="2">
    <location>
        <begin position="623"/>
        <end position="642"/>
    </location>
</feature>
<feature type="compositionally biased region" description="Basic residues" evidence="2">
    <location>
        <begin position="1"/>
        <end position="11"/>
    </location>
</feature>
<proteinExistence type="predicted"/>
<protein>
    <recommendedName>
        <fullName evidence="5">F-box domain-containing protein</fullName>
    </recommendedName>
</protein>
<evidence type="ECO:0000313" key="3">
    <source>
        <dbReference type="EMBL" id="GLC56921.1"/>
    </source>
</evidence>
<dbReference type="SUPFAM" id="SSF52058">
    <property type="entry name" value="L domain-like"/>
    <property type="match status" value="1"/>
</dbReference>
<dbReference type="SMART" id="SM00367">
    <property type="entry name" value="LRR_CC"/>
    <property type="match status" value="2"/>
</dbReference>
<dbReference type="PANTHER" id="PTHR13318">
    <property type="entry name" value="PARTNER OF PAIRED, ISOFORM B-RELATED"/>
    <property type="match status" value="1"/>
</dbReference>
<feature type="compositionally biased region" description="Basic and acidic residues" evidence="2">
    <location>
        <begin position="665"/>
        <end position="675"/>
    </location>
</feature>
<dbReference type="GO" id="GO:0005930">
    <property type="term" value="C:axoneme"/>
    <property type="evidence" value="ECO:0007669"/>
    <property type="project" value="UniProtKB-SubCell"/>
</dbReference>
<feature type="compositionally biased region" description="Low complexity" evidence="2">
    <location>
        <begin position="708"/>
        <end position="717"/>
    </location>
</feature>
<feature type="compositionally biased region" description="Polar residues" evidence="2">
    <location>
        <begin position="1047"/>
        <end position="1063"/>
    </location>
</feature>
<dbReference type="InterPro" id="IPR006553">
    <property type="entry name" value="Leu-rich_rpt_Cys-con_subtyp"/>
</dbReference>
<reference evidence="3 4" key="1">
    <citation type="journal article" date="2023" name="Commun. Biol.">
        <title>Reorganization of the ancestral sex-determining regions during the evolution of trioecy in Pleodorina starrii.</title>
        <authorList>
            <person name="Takahashi K."/>
            <person name="Suzuki S."/>
            <person name="Kawai-Toyooka H."/>
            <person name="Yamamoto K."/>
            <person name="Hamaji T."/>
            <person name="Ootsuki R."/>
            <person name="Yamaguchi H."/>
            <person name="Kawachi M."/>
            <person name="Higashiyama T."/>
            <person name="Nozaki H."/>
        </authorList>
    </citation>
    <scope>NUCLEOTIDE SEQUENCE [LARGE SCALE GENOMIC DNA]</scope>
    <source>
        <strain evidence="3 4">NIES-4479</strain>
    </source>
</reference>
<dbReference type="Proteomes" id="UP001165080">
    <property type="component" value="Unassembled WGS sequence"/>
</dbReference>
<keyword evidence="4" id="KW-1185">Reference proteome</keyword>
<name>A0A9W6BR56_9CHLO</name>
<feature type="region of interest" description="Disordered" evidence="2">
    <location>
        <begin position="545"/>
        <end position="794"/>
    </location>
</feature>
<dbReference type="InterPro" id="IPR032675">
    <property type="entry name" value="LRR_dom_sf"/>
</dbReference>
<organism evidence="3 4">
    <name type="scientific">Pleodorina starrii</name>
    <dbReference type="NCBI Taxonomy" id="330485"/>
    <lineage>
        <taxon>Eukaryota</taxon>
        <taxon>Viridiplantae</taxon>
        <taxon>Chlorophyta</taxon>
        <taxon>core chlorophytes</taxon>
        <taxon>Chlorophyceae</taxon>
        <taxon>CS clade</taxon>
        <taxon>Chlamydomonadales</taxon>
        <taxon>Volvocaceae</taxon>
        <taxon>Pleodorina</taxon>
    </lineage>
</organism>
<comment type="subcellular location">
    <subcellularLocation>
        <location evidence="1">Cytoplasm</location>
        <location evidence="1">Cytoskeleton</location>
        <location evidence="1">Cilium axoneme</location>
    </subcellularLocation>
</comment>
<evidence type="ECO:0000256" key="2">
    <source>
        <dbReference type="SAM" id="MobiDB-lite"/>
    </source>
</evidence>
<feature type="compositionally biased region" description="Low complexity" evidence="2">
    <location>
        <begin position="207"/>
        <end position="218"/>
    </location>
</feature>
<evidence type="ECO:0000256" key="1">
    <source>
        <dbReference type="ARBA" id="ARBA00004430"/>
    </source>
</evidence>
<dbReference type="PANTHER" id="PTHR13318:SF190">
    <property type="entry name" value="PARTNER OF PAIRED, ISOFORM B"/>
    <property type="match status" value="1"/>
</dbReference>
<feature type="compositionally biased region" description="Low complexity" evidence="2">
    <location>
        <begin position="304"/>
        <end position="314"/>
    </location>
</feature>
<dbReference type="Gene3D" id="3.80.10.10">
    <property type="entry name" value="Ribonuclease Inhibitor"/>
    <property type="match status" value="4"/>
</dbReference>
<gene>
    <name evidence="3" type="primary">PLEST003096</name>
    <name evidence="3" type="ORF">PLESTB_001163500</name>
</gene>
<comment type="caution">
    <text evidence="3">The sequence shown here is derived from an EMBL/GenBank/DDBJ whole genome shotgun (WGS) entry which is preliminary data.</text>
</comment>
<accession>A0A9W6BR56</accession>
<feature type="compositionally biased region" description="Gly residues" evidence="2">
    <location>
        <begin position="293"/>
        <end position="303"/>
    </location>
</feature>
<feature type="region of interest" description="Disordered" evidence="2">
    <location>
        <begin position="166"/>
        <end position="274"/>
    </location>
</feature>
<feature type="compositionally biased region" description="Low complexity" evidence="2">
    <location>
        <begin position="580"/>
        <end position="605"/>
    </location>
</feature>